<feature type="region of interest" description="Disordered" evidence="1">
    <location>
        <begin position="59"/>
        <end position="135"/>
    </location>
</feature>
<organism evidence="2 3">
    <name type="scientific">Stephania cephalantha</name>
    <dbReference type="NCBI Taxonomy" id="152367"/>
    <lineage>
        <taxon>Eukaryota</taxon>
        <taxon>Viridiplantae</taxon>
        <taxon>Streptophyta</taxon>
        <taxon>Embryophyta</taxon>
        <taxon>Tracheophyta</taxon>
        <taxon>Spermatophyta</taxon>
        <taxon>Magnoliopsida</taxon>
        <taxon>Ranunculales</taxon>
        <taxon>Menispermaceae</taxon>
        <taxon>Menispermoideae</taxon>
        <taxon>Cissampelideae</taxon>
        <taxon>Stephania</taxon>
    </lineage>
</organism>
<reference evidence="2 3" key="1">
    <citation type="submission" date="2024-01" db="EMBL/GenBank/DDBJ databases">
        <title>Genome assemblies of Stephania.</title>
        <authorList>
            <person name="Yang L."/>
        </authorList>
    </citation>
    <scope>NUCLEOTIDE SEQUENCE [LARGE SCALE GENOMIC DNA]</scope>
    <source>
        <strain evidence="2">JXDWG</strain>
        <tissue evidence="2">Leaf</tissue>
    </source>
</reference>
<name>A0AAP0IPP4_9MAGN</name>
<sequence>MDDESSHGDRTITARRWIYWSSGGEDDGRWPAAGVVRTKTTRGVDRATAPDRAIARAAACGADGDRWRGDGRMTLGSNAPARQPRRAAKGSDRQRWRASACDATQRGGSGHGGRLQDGRGGGRRATAGMRWRSAGGAVVQASSIGRMRDFDEIATTRWRT</sequence>
<dbReference type="EMBL" id="JBBNAG010000007">
    <property type="protein sequence ID" value="KAK9119404.1"/>
    <property type="molecule type" value="Genomic_DNA"/>
</dbReference>
<accession>A0AAP0IPP4</accession>
<evidence type="ECO:0000313" key="2">
    <source>
        <dbReference type="EMBL" id="KAK9119404.1"/>
    </source>
</evidence>
<evidence type="ECO:0000313" key="3">
    <source>
        <dbReference type="Proteomes" id="UP001419268"/>
    </source>
</evidence>
<dbReference type="AlphaFoldDB" id="A0AAP0IPP4"/>
<feature type="compositionally biased region" description="Gly residues" evidence="1">
    <location>
        <begin position="107"/>
        <end position="119"/>
    </location>
</feature>
<keyword evidence="3" id="KW-1185">Reference proteome</keyword>
<protein>
    <submittedName>
        <fullName evidence="2">Uncharacterized protein</fullName>
    </submittedName>
</protein>
<dbReference type="Proteomes" id="UP001419268">
    <property type="component" value="Unassembled WGS sequence"/>
</dbReference>
<evidence type="ECO:0000256" key="1">
    <source>
        <dbReference type="SAM" id="MobiDB-lite"/>
    </source>
</evidence>
<proteinExistence type="predicted"/>
<comment type="caution">
    <text evidence="2">The sequence shown here is derived from an EMBL/GenBank/DDBJ whole genome shotgun (WGS) entry which is preliminary data.</text>
</comment>
<gene>
    <name evidence="2" type="ORF">Scep_017497</name>
</gene>